<evidence type="ECO:0000313" key="4">
    <source>
        <dbReference type="EMBL" id="QHU30075.1"/>
    </source>
</evidence>
<dbReference type="AlphaFoldDB" id="A0A6C0LJA3"/>
<name>A0A6C0LJA3_9ZZZZ</name>
<reference evidence="4" key="1">
    <citation type="journal article" date="2020" name="Nature">
        <title>Giant virus diversity and host interactions through global metagenomics.</title>
        <authorList>
            <person name="Schulz F."/>
            <person name="Roux S."/>
            <person name="Paez-Espino D."/>
            <person name="Jungbluth S."/>
            <person name="Walsh D.A."/>
            <person name="Denef V.J."/>
            <person name="McMahon K.D."/>
            <person name="Konstantinidis K.T."/>
            <person name="Eloe-Fadrosh E.A."/>
            <person name="Kyrpides N.C."/>
            <person name="Woyke T."/>
        </authorList>
    </citation>
    <scope>NUCLEOTIDE SEQUENCE</scope>
    <source>
        <strain evidence="4">GVMAG-M-3300027833-11</strain>
    </source>
</reference>
<protein>
    <recommendedName>
        <fullName evidence="5">Autophagy-related protein</fullName>
    </recommendedName>
</protein>
<evidence type="ECO:0008006" key="5">
    <source>
        <dbReference type="Google" id="ProtNLM"/>
    </source>
</evidence>
<dbReference type="Gene3D" id="3.10.20.90">
    <property type="entry name" value="Phosphatidylinositol 3-kinase Catalytic Subunit, Chain A, domain 1"/>
    <property type="match status" value="1"/>
</dbReference>
<dbReference type="Pfam" id="PF02991">
    <property type="entry name" value="ATG8"/>
    <property type="match status" value="1"/>
</dbReference>
<dbReference type="SUPFAM" id="SSF54236">
    <property type="entry name" value="Ubiquitin-like"/>
    <property type="match status" value="1"/>
</dbReference>
<evidence type="ECO:0000256" key="3">
    <source>
        <dbReference type="ARBA" id="ARBA00023288"/>
    </source>
</evidence>
<dbReference type="PANTHER" id="PTHR10969">
    <property type="entry name" value="MICROTUBULE-ASSOCIATED PROTEINS 1A/1B LIGHT CHAIN 3-RELATED"/>
    <property type="match status" value="1"/>
</dbReference>
<keyword evidence="2" id="KW-0472">Membrane</keyword>
<dbReference type="InterPro" id="IPR004241">
    <property type="entry name" value="Atg8-like"/>
</dbReference>
<evidence type="ECO:0000256" key="1">
    <source>
        <dbReference type="ARBA" id="ARBA00004370"/>
    </source>
</evidence>
<keyword evidence="3" id="KW-0449">Lipoprotein</keyword>
<evidence type="ECO:0000256" key="2">
    <source>
        <dbReference type="ARBA" id="ARBA00023136"/>
    </source>
</evidence>
<accession>A0A6C0LJA3</accession>
<dbReference type="GO" id="GO:0016020">
    <property type="term" value="C:membrane"/>
    <property type="evidence" value="ECO:0007669"/>
    <property type="project" value="UniProtKB-SubCell"/>
</dbReference>
<dbReference type="InterPro" id="IPR029071">
    <property type="entry name" value="Ubiquitin-like_domsf"/>
</dbReference>
<dbReference type="EMBL" id="MN740503">
    <property type="protein sequence ID" value="QHU30075.1"/>
    <property type="molecule type" value="Genomic_DNA"/>
</dbReference>
<comment type="subcellular location">
    <subcellularLocation>
        <location evidence="1">Membrane</location>
    </subcellularLocation>
</comment>
<proteinExistence type="predicted"/>
<organism evidence="4">
    <name type="scientific">viral metagenome</name>
    <dbReference type="NCBI Taxonomy" id="1070528"/>
    <lineage>
        <taxon>unclassified sequences</taxon>
        <taxon>metagenomes</taxon>
        <taxon>organismal metagenomes</taxon>
    </lineage>
</organism>
<sequence>MQRMFKDNHSFEKRYAESKKIMVKYPGRIPIICERDPKSQDVPDIDRKKYLTPSDLSIANFMYVIRNRLKLSCEKSIYLFVDNIVMPATSQLLSTIYNEYSDDDGFLYIRYAGESTFGGDLENK</sequence>